<sequence length="48" mass="5207">MGQADLGAGLVEFHLPGFAPFDNPVALDRVFKAYRALMHKLAADHGIK</sequence>
<dbReference type="Proteomes" id="UP001243846">
    <property type="component" value="Unassembled WGS sequence"/>
</dbReference>
<evidence type="ECO:0000313" key="2">
    <source>
        <dbReference type="EMBL" id="MDN3713507.1"/>
    </source>
</evidence>
<name>A0ABT8D442_9RHOB</name>
<reference evidence="1" key="1">
    <citation type="journal article" date="2014" name="Int. J. Syst. Evol. Microbiol.">
        <title>Complete genome of a new Firmicutes species belonging to the dominant human colonic microbiota ('Ruminococcus bicirculans') reveals two chromosomes and a selective capacity to utilize plant glucans.</title>
        <authorList>
            <consortium name="NISC Comparative Sequencing Program"/>
            <person name="Wegmann U."/>
            <person name="Louis P."/>
            <person name="Goesmann A."/>
            <person name="Henrissat B."/>
            <person name="Duncan S.H."/>
            <person name="Flint H.J."/>
        </authorList>
    </citation>
    <scope>NUCLEOTIDE SEQUENCE</scope>
    <source>
        <strain evidence="1">CECT 8482</strain>
    </source>
</reference>
<gene>
    <name evidence="1" type="ORF">QWZ10_00085</name>
    <name evidence="2" type="ORF">QWZ10_20370</name>
</gene>
<dbReference type="EMBL" id="JAUFRC010000001">
    <property type="protein sequence ID" value="MDN3710622.1"/>
    <property type="molecule type" value="Genomic_DNA"/>
</dbReference>
<proteinExistence type="predicted"/>
<protein>
    <submittedName>
        <fullName evidence="1">Uncharacterized protein</fullName>
    </submittedName>
</protein>
<evidence type="ECO:0000313" key="1">
    <source>
        <dbReference type="EMBL" id="MDN3710622.1"/>
    </source>
</evidence>
<reference evidence="1" key="3">
    <citation type="submission" date="2023-06" db="EMBL/GenBank/DDBJ databases">
        <authorList>
            <person name="Lucena T."/>
            <person name="Sun Q."/>
        </authorList>
    </citation>
    <scope>NUCLEOTIDE SEQUENCE</scope>
    <source>
        <strain evidence="1">CECT 8482</strain>
    </source>
</reference>
<reference evidence="3" key="2">
    <citation type="journal article" date="2019" name="Int. J. Syst. Evol. Microbiol.">
        <title>The Global Catalogue of Microorganisms (GCM) 10K type strain sequencing project: providing services to taxonomists for standard genome sequencing and annotation.</title>
        <authorList>
            <consortium name="The Broad Institute Genomics Platform"/>
            <consortium name="The Broad Institute Genome Sequencing Center for Infectious Disease"/>
            <person name="Wu L."/>
            <person name="Ma J."/>
        </authorList>
    </citation>
    <scope>NUCLEOTIDE SEQUENCE [LARGE SCALE GENOMIC DNA]</scope>
    <source>
        <strain evidence="3">CECT 8482</strain>
    </source>
</reference>
<organism evidence="1 3">
    <name type="scientific">Paracoccus cavernae</name>
    <dbReference type="NCBI Taxonomy" id="1571207"/>
    <lineage>
        <taxon>Bacteria</taxon>
        <taxon>Pseudomonadati</taxon>
        <taxon>Pseudomonadota</taxon>
        <taxon>Alphaproteobacteria</taxon>
        <taxon>Rhodobacterales</taxon>
        <taxon>Paracoccaceae</taxon>
        <taxon>Paracoccus</taxon>
    </lineage>
</organism>
<comment type="caution">
    <text evidence="1">The sequence shown here is derived from an EMBL/GenBank/DDBJ whole genome shotgun (WGS) entry which is preliminary data.</text>
</comment>
<evidence type="ECO:0000313" key="3">
    <source>
        <dbReference type="Proteomes" id="UP001243846"/>
    </source>
</evidence>
<accession>A0ABT8D442</accession>
<dbReference type="EMBL" id="JAUFRC010000001">
    <property type="protein sequence ID" value="MDN3713507.1"/>
    <property type="molecule type" value="Genomic_DNA"/>
</dbReference>
<keyword evidence="3" id="KW-1185">Reference proteome</keyword>